<dbReference type="RefSeq" id="WP_194453258.1">
    <property type="nucleotide sequence ID" value="NZ_CP063849.1"/>
</dbReference>
<dbReference type="SUPFAM" id="SSF52200">
    <property type="entry name" value="Toll/Interleukin receptor TIR domain"/>
    <property type="match status" value="1"/>
</dbReference>
<evidence type="ECO:0000259" key="1">
    <source>
        <dbReference type="Pfam" id="PF13676"/>
    </source>
</evidence>
<name>A0A7S7NYK9_PALFE</name>
<gene>
    <name evidence="2" type="ORF">IRI77_17150</name>
</gene>
<dbReference type="InterPro" id="IPR035897">
    <property type="entry name" value="Toll_tir_struct_dom_sf"/>
</dbReference>
<dbReference type="Pfam" id="PF13676">
    <property type="entry name" value="TIR_2"/>
    <property type="match status" value="1"/>
</dbReference>
<reference evidence="2 3" key="1">
    <citation type="submission" date="2020-10" db="EMBL/GenBank/DDBJ databases">
        <title>Complete genome sequence of Paludibaculum fermentans P105T, a facultatively anaerobic acidobacterium capable of dissimilatory Fe(III) reduction.</title>
        <authorList>
            <person name="Dedysh S.N."/>
            <person name="Beletsky A.V."/>
            <person name="Kulichevskaya I.S."/>
            <person name="Mardanov A.V."/>
            <person name="Ravin N.V."/>
        </authorList>
    </citation>
    <scope>NUCLEOTIDE SEQUENCE [LARGE SCALE GENOMIC DNA]</scope>
    <source>
        <strain evidence="2 3">P105</strain>
    </source>
</reference>
<proteinExistence type="predicted"/>
<evidence type="ECO:0000313" key="2">
    <source>
        <dbReference type="EMBL" id="QOY91604.1"/>
    </source>
</evidence>
<dbReference type="EMBL" id="CP063849">
    <property type="protein sequence ID" value="QOY91604.1"/>
    <property type="molecule type" value="Genomic_DNA"/>
</dbReference>
<dbReference type="GO" id="GO:0007165">
    <property type="term" value="P:signal transduction"/>
    <property type="evidence" value="ECO:0007669"/>
    <property type="project" value="InterPro"/>
</dbReference>
<evidence type="ECO:0000313" key="3">
    <source>
        <dbReference type="Proteomes" id="UP000593892"/>
    </source>
</evidence>
<dbReference type="KEGG" id="pfer:IRI77_17150"/>
<dbReference type="InterPro" id="IPR027417">
    <property type="entry name" value="P-loop_NTPase"/>
</dbReference>
<dbReference type="InterPro" id="IPR000157">
    <property type="entry name" value="TIR_dom"/>
</dbReference>
<feature type="domain" description="TIR" evidence="1">
    <location>
        <begin position="5"/>
        <end position="114"/>
    </location>
</feature>
<keyword evidence="3" id="KW-1185">Reference proteome</keyword>
<organism evidence="2 3">
    <name type="scientific">Paludibaculum fermentans</name>
    <dbReference type="NCBI Taxonomy" id="1473598"/>
    <lineage>
        <taxon>Bacteria</taxon>
        <taxon>Pseudomonadati</taxon>
        <taxon>Acidobacteriota</taxon>
        <taxon>Terriglobia</taxon>
        <taxon>Bryobacterales</taxon>
        <taxon>Bryobacteraceae</taxon>
        <taxon>Paludibaculum</taxon>
    </lineage>
</organism>
<accession>A0A7S7NYK9</accession>
<dbReference type="Proteomes" id="UP000593892">
    <property type="component" value="Chromosome"/>
</dbReference>
<dbReference type="Gene3D" id="3.40.50.300">
    <property type="entry name" value="P-loop containing nucleotide triphosphate hydrolases"/>
    <property type="match status" value="1"/>
</dbReference>
<dbReference type="SUPFAM" id="SSF52540">
    <property type="entry name" value="P-loop containing nucleoside triphosphate hydrolases"/>
    <property type="match status" value="1"/>
</dbReference>
<dbReference type="AlphaFoldDB" id="A0A7S7NYK9"/>
<sequence length="477" mass="52544">MLNLFLCCAPGDRAIAQTLARRLEGGAECRITLEELGPAVGSTVAEAWDGGVGNDAILLLLSKEAVPERASRSDWAALLAHVESNEDPPVACVIVEDCPHPAILERRRFFRWSEDPLEMLRALERWVVSLHPRDAATPFSLAPLPGFSGQDEELEKLRHALVDCRGTTVIGGKAAGSGKTWLAHEFARRHGAHFRDVLWINCGDRPSSMIAGEIAWQLGIAAEGTPESLLATVGVTVRSHRVLVVLDDVRGPAPFDAPPEGLGSLLITTRISGPCLVDLKARKDAKRAPLMEEEAERLWRAISLCRGDGFSLELAGRVAGLPGPVALESAGWLVKQGLLDSLDSGGTVFRLAGGVSLQPEEALRWRHAEALNEFFLDWRDQPLLVRKMIAELEAALNWAVLQDWAVAVQLTRRAFLFLSSERRRMESALLMNRLLGIARERRDQQVVKDCEWELSWFQDGRGDIYRPAEGGEQMSLF</sequence>
<protein>
    <submittedName>
        <fullName evidence="2">TIR domain-containing protein</fullName>
    </submittedName>
</protein>